<sequence>MRIPFVGEDETTAGGRDASHTGFRLHEHPWLSVGAVLTFETLAIVLVILVFTVANVPESPLRSVLQPTTFHFLFIFLFAPYVLRLPSGRQPLSAYLDEIRLTRIRPLGRLFFLGLSCSLILVVSQAAGVLVYRLTLGEPLTAEFVLGVVDISSLVPPESWSLLVSLPSALEEVTFRGVLLFTLLQTFTKRKAVVVSAGAFGLIHLLNIPLGTGSDVVWVLGQVGWSFLIGLFYGYVVLRTDSLLPAMLVHYLGNAFVGSITWYVQATASVETQVLYGLVFSVGVIPVVGMTLWARYATARWFSTEQATVVSP</sequence>
<keyword evidence="3" id="KW-0378">Hydrolase</keyword>
<dbReference type="GO" id="GO:0080120">
    <property type="term" value="P:CAAX-box protein maturation"/>
    <property type="evidence" value="ECO:0007669"/>
    <property type="project" value="UniProtKB-ARBA"/>
</dbReference>
<dbReference type="EMBL" id="WKJQ01000001">
    <property type="protein sequence ID" value="MRW95615.1"/>
    <property type="molecule type" value="Genomic_DNA"/>
</dbReference>
<protein>
    <submittedName>
        <fullName evidence="3">CPBP family intramembrane metalloprotease</fullName>
    </submittedName>
</protein>
<dbReference type="InterPro" id="IPR003675">
    <property type="entry name" value="Rce1/LyrA-like_dom"/>
</dbReference>
<comment type="caution">
    <text evidence="3">The sequence shown here is derived from an EMBL/GenBank/DDBJ whole genome shotgun (WGS) entry which is preliminary data.</text>
</comment>
<feature type="domain" description="CAAX prenyl protease 2/Lysostaphin resistance protein A-like" evidence="2">
    <location>
        <begin position="163"/>
        <end position="256"/>
    </location>
</feature>
<dbReference type="RefSeq" id="WP_151109266.1">
    <property type="nucleotide sequence ID" value="NZ_WKJQ01000001.1"/>
</dbReference>
<feature type="transmembrane region" description="Helical" evidence="1">
    <location>
        <begin position="64"/>
        <end position="83"/>
    </location>
</feature>
<evidence type="ECO:0000256" key="1">
    <source>
        <dbReference type="SAM" id="Phobius"/>
    </source>
</evidence>
<feature type="transmembrane region" description="Helical" evidence="1">
    <location>
        <begin position="30"/>
        <end position="52"/>
    </location>
</feature>
<evidence type="ECO:0000313" key="4">
    <source>
        <dbReference type="Proteomes" id="UP000443423"/>
    </source>
</evidence>
<feature type="transmembrane region" description="Helical" evidence="1">
    <location>
        <begin position="216"/>
        <end position="236"/>
    </location>
</feature>
<keyword evidence="3" id="KW-0645">Protease</keyword>
<evidence type="ECO:0000313" key="3">
    <source>
        <dbReference type="EMBL" id="MRW95615.1"/>
    </source>
</evidence>
<feature type="transmembrane region" description="Helical" evidence="1">
    <location>
        <begin position="274"/>
        <end position="294"/>
    </location>
</feature>
<keyword evidence="3" id="KW-0482">Metalloprotease</keyword>
<dbReference type="GO" id="GO:0008237">
    <property type="term" value="F:metallopeptidase activity"/>
    <property type="evidence" value="ECO:0007669"/>
    <property type="project" value="UniProtKB-KW"/>
</dbReference>
<dbReference type="Proteomes" id="UP000443423">
    <property type="component" value="Unassembled WGS sequence"/>
</dbReference>
<accession>A0A6A8G484</accession>
<dbReference type="Pfam" id="PF02517">
    <property type="entry name" value="Rce1-like"/>
    <property type="match status" value="1"/>
</dbReference>
<name>A0A6A8G484_9EURY</name>
<keyword evidence="4" id="KW-1185">Reference proteome</keyword>
<dbReference type="PANTHER" id="PTHR43592">
    <property type="entry name" value="CAAX AMINO TERMINAL PROTEASE"/>
    <property type="match status" value="1"/>
</dbReference>
<dbReference type="GO" id="GO:0004175">
    <property type="term" value="F:endopeptidase activity"/>
    <property type="evidence" value="ECO:0007669"/>
    <property type="project" value="UniProtKB-ARBA"/>
</dbReference>
<keyword evidence="1" id="KW-1133">Transmembrane helix</keyword>
<dbReference type="AlphaFoldDB" id="A0A6A8G484"/>
<feature type="transmembrane region" description="Helical" evidence="1">
    <location>
        <begin position="248"/>
        <end position="268"/>
    </location>
</feature>
<feature type="transmembrane region" description="Helical" evidence="1">
    <location>
        <begin position="110"/>
        <end position="132"/>
    </location>
</feature>
<dbReference type="PANTHER" id="PTHR43592:SF15">
    <property type="entry name" value="CAAX AMINO TERMINAL PROTEASE FAMILY PROTEIN"/>
    <property type="match status" value="1"/>
</dbReference>
<dbReference type="GO" id="GO:0006508">
    <property type="term" value="P:proteolysis"/>
    <property type="evidence" value="ECO:0007669"/>
    <property type="project" value="UniProtKB-KW"/>
</dbReference>
<proteinExistence type="predicted"/>
<keyword evidence="1" id="KW-0812">Transmembrane</keyword>
<evidence type="ECO:0000259" key="2">
    <source>
        <dbReference type="Pfam" id="PF02517"/>
    </source>
</evidence>
<keyword evidence="1" id="KW-0472">Membrane</keyword>
<reference evidence="3 4" key="1">
    <citation type="submission" date="2019-11" db="EMBL/GenBank/DDBJ databases">
        <title>Whole genome sequence of Haloferax sp. MBLA0078.</title>
        <authorList>
            <person name="Seo M.-J."/>
            <person name="Cho E.-S."/>
        </authorList>
    </citation>
    <scope>NUCLEOTIDE SEQUENCE [LARGE SCALE GENOMIC DNA]</scope>
    <source>
        <strain evidence="3 4">MBLA0078</strain>
    </source>
</reference>
<organism evidence="3 4">
    <name type="scientific">Haloferax marinum</name>
    <dbReference type="NCBI Taxonomy" id="2666143"/>
    <lineage>
        <taxon>Archaea</taxon>
        <taxon>Methanobacteriati</taxon>
        <taxon>Methanobacteriota</taxon>
        <taxon>Stenosarchaea group</taxon>
        <taxon>Halobacteria</taxon>
        <taxon>Halobacteriales</taxon>
        <taxon>Haloferacaceae</taxon>
        <taxon>Haloferax</taxon>
    </lineage>
</organism>
<gene>
    <name evidence="3" type="ORF">GJR99_03370</name>
</gene>